<evidence type="ECO:0000256" key="1">
    <source>
        <dbReference type="SAM" id="MobiDB-lite"/>
    </source>
</evidence>
<evidence type="ECO:0000313" key="3">
    <source>
        <dbReference type="Proteomes" id="UP000619838"/>
    </source>
</evidence>
<gene>
    <name evidence="2" type="ORF">INT08_01240</name>
</gene>
<dbReference type="Pfam" id="PF13432">
    <property type="entry name" value="TPR_16"/>
    <property type="match status" value="1"/>
</dbReference>
<dbReference type="RefSeq" id="WP_114607378.1">
    <property type="nucleotide sequence ID" value="NZ_JABVZQ010000002.1"/>
</dbReference>
<dbReference type="Gene3D" id="1.25.40.10">
    <property type="entry name" value="Tetratricopeptide repeat domain"/>
    <property type="match status" value="1"/>
</dbReference>
<name>A0ABR9XPJ6_9CHLB</name>
<dbReference type="InterPro" id="IPR011990">
    <property type="entry name" value="TPR-like_helical_dom_sf"/>
</dbReference>
<feature type="region of interest" description="Disordered" evidence="1">
    <location>
        <begin position="192"/>
        <end position="213"/>
    </location>
</feature>
<reference evidence="2 3" key="1">
    <citation type="journal article" date="2020" name="Microorganisms">
        <title>Simultaneous Genome Sequencing of Prosthecochloris ethylica and Desulfuromonas acetoxidans within a Syntrophic Mixture Reveals Unique Pili and Protein Interactions.</title>
        <authorList>
            <person name="Kyndt J.A."/>
            <person name="Van Beeumen J.J."/>
            <person name="Meyer T.E."/>
        </authorList>
    </citation>
    <scope>NUCLEOTIDE SEQUENCE [LARGE SCALE GENOMIC DNA]</scope>
    <source>
        <strain evidence="2 3">N3</strain>
    </source>
</reference>
<keyword evidence="3" id="KW-1185">Reference proteome</keyword>
<comment type="caution">
    <text evidence="2">The sequence shown here is derived from an EMBL/GenBank/DDBJ whole genome shotgun (WGS) entry which is preliminary data.</text>
</comment>
<sequence>MGSLSAVLPVLLMLSGFFGWASPVKHALAQLSEANDAFRRGNYATAAESYRRLLTDPDDLLASTARFNLANTLFMQANYPDALTLYRELAGNDKQADPSFRAAALFNAGNTCAAMSDQPGNRVHRRDQLLDALRCYRRALLLTPGDDDIRVNYEIIYRRLHAPEHSRKADSRTQHDSMADRLLRSEELREHSLLRSRNISPRHAPSGMPDKPW</sequence>
<protein>
    <submittedName>
        <fullName evidence="2">Tetratricopeptide repeat protein</fullName>
    </submittedName>
</protein>
<proteinExistence type="predicted"/>
<dbReference type="Proteomes" id="UP000619838">
    <property type="component" value="Unassembled WGS sequence"/>
</dbReference>
<dbReference type="SUPFAM" id="SSF48452">
    <property type="entry name" value="TPR-like"/>
    <property type="match status" value="1"/>
</dbReference>
<dbReference type="EMBL" id="JADGII010000001">
    <property type="protein sequence ID" value="MBF0635807.1"/>
    <property type="molecule type" value="Genomic_DNA"/>
</dbReference>
<organism evidence="2 3">
    <name type="scientific">Prosthecochloris ethylica</name>
    <dbReference type="NCBI Taxonomy" id="2743976"/>
    <lineage>
        <taxon>Bacteria</taxon>
        <taxon>Pseudomonadati</taxon>
        <taxon>Chlorobiota</taxon>
        <taxon>Chlorobiia</taxon>
        <taxon>Chlorobiales</taxon>
        <taxon>Chlorobiaceae</taxon>
        <taxon>Prosthecochloris</taxon>
    </lineage>
</organism>
<accession>A0ABR9XPJ6</accession>
<evidence type="ECO:0000313" key="2">
    <source>
        <dbReference type="EMBL" id="MBF0635807.1"/>
    </source>
</evidence>